<keyword evidence="2" id="KW-0288">FMN</keyword>
<comment type="caution">
    <text evidence="6">The sequence shown here is derived from an EMBL/GenBank/DDBJ whole genome shotgun (WGS) entry which is preliminary data.</text>
</comment>
<evidence type="ECO:0000256" key="2">
    <source>
        <dbReference type="ARBA" id="ARBA00022643"/>
    </source>
</evidence>
<organism evidence="6 7">
    <name type="scientific">Kineococcus rhizosphaerae</name>
    <dbReference type="NCBI Taxonomy" id="559628"/>
    <lineage>
        <taxon>Bacteria</taxon>
        <taxon>Bacillati</taxon>
        <taxon>Actinomycetota</taxon>
        <taxon>Actinomycetes</taxon>
        <taxon>Kineosporiales</taxon>
        <taxon>Kineosporiaceae</taxon>
        <taxon>Kineococcus</taxon>
    </lineage>
</organism>
<dbReference type="SUPFAM" id="SSF51679">
    <property type="entry name" value="Bacterial luciferase-like"/>
    <property type="match status" value="1"/>
</dbReference>
<dbReference type="RefSeq" id="WP_170127457.1">
    <property type="nucleotide sequence ID" value="NZ_PVZF01000015.1"/>
</dbReference>
<keyword evidence="1" id="KW-0285">Flavoprotein</keyword>
<reference evidence="6 7" key="1">
    <citation type="submission" date="2018-03" db="EMBL/GenBank/DDBJ databases">
        <title>Genomic Encyclopedia of Archaeal and Bacterial Type Strains, Phase II (KMG-II): from individual species to whole genera.</title>
        <authorList>
            <person name="Goeker M."/>
        </authorList>
    </citation>
    <scope>NUCLEOTIDE SEQUENCE [LARGE SCALE GENOMIC DNA]</scope>
    <source>
        <strain evidence="6 7">DSM 19711</strain>
    </source>
</reference>
<evidence type="ECO:0000313" key="6">
    <source>
        <dbReference type="EMBL" id="PRY10805.1"/>
    </source>
</evidence>
<evidence type="ECO:0000256" key="1">
    <source>
        <dbReference type="ARBA" id="ARBA00022630"/>
    </source>
</evidence>
<protein>
    <submittedName>
        <fullName evidence="6">Luciferase-like monooxygenase</fullName>
    </submittedName>
</protein>
<dbReference type="GO" id="GO:0004497">
    <property type="term" value="F:monooxygenase activity"/>
    <property type="evidence" value="ECO:0007669"/>
    <property type="project" value="UniProtKB-KW"/>
</dbReference>
<sequence>MASPPDRPRVLAWLSPSDPSAALPGALDAVRELERAGLDLLVLEQVPGTARLDPVPALTAFAHATSRIGLVAGIPVADLPPFLLARALGALDLVSGGRSGWLVEETRPALDVRDDTGRWQRAADAPGPEWADAVAEHVDTACLLWGSWEPDAVVIDRESGVFVDHAKVHPVDARGRFFSSRGPLNTPPPPQGRPVLLGTCAADGGPGAAVDVVVVRAADPTSAAVLVDRCRRDGPALVLVAVAPAVGGTPNPAPAGDAVGICGDAATVAAELSRLVAMTGADGLVLCGALDVRTVAGTASAVTAHWTPAPPGPAHLRDRLLAVESAGAPS</sequence>
<dbReference type="Pfam" id="PF00296">
    <property type="entry name" value="Bac_luciferase"/>
    <property type="match status" value="1"/>
</dbReference>
<accession>A0A2T0QXP9</accession>
<dbReference type="InterPro" id="IPR011251">
    <property type="entry name" value="Luciferase-like_dom"/>
</dbReference>
<dbReference type="PANTHER" id="PTHR30011:SF16">
    <property type="entry name" value="C2H2 FINGER DOMAIN TRANSCRIPTION FACTOR (EUROFUNG)-RELATED"/>
    <property type="match status" value="1"/>
</dbReference>
<dbReference type="AlphaFoldDB" id="A0A2T0QXP9"/>
<evidence type="ECO:0000256" key="3">
    <source>
        <dbReference type="ARBA" id="ARBA00023002"/>
    </source>
</evidence>
<dbReference type="InterPro" id="IPR051260">
    <property type="entry name" value="Diverse_substr_monoxygenases"/>
</dbReference>
<evidence type="ECO:0000256" key="4">
    <source>
        <dbReference type="ARBA" id="ARBA00023033"/>
    </source>
</evidence>
<name>A0A2T0QXP9_9ACTN</name>
<keyword evidence="4 6" id="KW-0503">Monooxygenase</keyword>
<dbReference type="Proteomes" id="UP000238083">
    <property type="component" value="Unassembled WGS sequence"/>
</dbReference>
<dbReference type="InterPro" id="IPR036661">
    <property type="entry name" value="Luciferase-like_sf"/>
</dbReference>
<evidence type="ECO:0000313" key="7">
    <source>
        <dbReference type="Proteomes" id="UP000238083"/>
    </source>
</evidence>
<feature type="domain" description="Luciferase-like" evidence="5">
    <location>
        <begin position="21"/>
        <end position="231"/>
    </location>
</feature>
<proteinExistence type="predicted"/>
<dbReference type="GO" id="GO:0016705">
    <property type="term" value="F:oxidoreductase activity, acting on paired donors, with incorporation or reduction of molecular oxygen"/>
    <property type="evidence" value="ECO:0007669"/>
    <property type="project" value="InterPro"/>
</dbReference>
<dbReference type="EMBL" id="PVZF01000015">
    <property type="protein sequence ID" value="PRY10805.1"/>
    <property type="molecule type" value="Genomic_DNA"/>
</dbReference>
<dbReference type="Gene3D" id="3.20.20.30">
    <property type="entry name" value="Luciferase-like domain"/>
    <property type="match status" value="1"/>
</dbReference>
<dbReference type="PANTHER" id="PTHR30011">
    <property type="entry name" value="ALKANESULFONATE MONOOXYGENASE-RELATED"/>
    <property type="match status" value="1"/>
</dbReference>
<keyword evidence="7" id="KW-1185">Reference proteome</keyword>
<evidence type="ECO:0000259" key="5">
    <source>
        <dbReference type="Pfam" id="PF00296"/>
    </source>
</evidence>
<gene>
    <name evidence="6" type="ORF">CLV37_11569</name>
</gene>
<keyword evidence="3" id="KW-0560">Oxidoreductase</keyword>